<dbReference type="PROSITE" id="PS51192">
    <property type="entry name" value="HELICASE_ATP_BIND_1"/>
    <property type="match status" value="1"/>
</dbReference>
<protein>
    <recommendedName>
        <fullName evidence="6">ATP-dependent DNA helicase RecQ</fullName>
    </recommendedName>
    <alternativeName>
        <fullName evidence="7">DNA 3'-5' helicase RecQ</fullName>
    </alternativeName>
</protein>
<feature type="domain" description="Helicase ATP-binding" evidence="8">
    <location>
        <begin position="21"/>
        <end position="188"/>
    </location>
</feature>
<evidence type="ECO:0000256" key="3">
    <source>
        <dbReference type="ARBA" id="ARBA00022806"/>
    </source>
</evidence>
<dbReference type="GO" id="GO:0043138">
    <property type="term" value="F:3'-5' DNA helicase activity"/>
    <property type="evidence" value="ECO:0007669"/>
    <property type="project" value="TreeGrafter"/>
</dbReference>
<sequence length="493" mass="56747">MEAYLKKLGYTSFRPGQREIIEYVLKGEDVFAMLPTGSGKTLCYYLPSKILDGLVVVVSPLVSLMADQVAQLKAQGDRSTAQLSSLQSRKEKAEVINKMNKWDLLYMSPEMLSVDFIQEILKKQNIALFVVDEAHCISQWGYEFRLEYQELGSRIDDLGRPPVLALTATATAQVRKDILSQLRLKKPQVITHSVDRRNIYLEVKKAASFHEKMEMFQEELASVPKPCVVYAGTRKAAEFYSQEIENFSSAYYHGGMNKEDRTLIQSQFLNDELEVLTATNAFGMGINKANVRAVIHMSMPSSLEHYIQEIGRAGRDNLQSKALIIAMENDKHLPLSFIENELPDKEWLEKRLLPKITDGKQAVEVQHELEASDTMWSMITGHLEKEGIITEGLFTTDPSLKEIIHKLEKKYQERKKEKLKQVEEMYSYTRTDKCLREVIVRLFEEELRQRPVYCCSNCRHVLKWDEHGKSEVINNSEKIGWKKKLSVIFSYDK</sequence>
<dbReference type="InterPro" id="IPR001650">
    <property type="entry name" value="Helicase_C-like"/>
</dbReference>
<dbReference type="Proteomes" id="UP000321816">
    <property type="component" value="Chromosome"/>
</dbReference>
<dbReference type="Gene3D" id="3.40.50.300">
    <property type="entry name" value="P-loop containing nucleotide triphosphate hydrolases"/>
    <property type="match status" value="2"/>
</dbReference>
<dbReference type="InterPro" id="IPR027417">
    <property type="entry name" value="P-loop_NTPase"/>
</dbReference>
<evidence type="ECO:0000313" key="10">
    <source>
        <dbReference type="EMBL" id="WWD81442.1"/>
    </source>
</evidence>
<evidence type="ECO:0000256" key="7">
    <source>
        <dbReference type="ARBA" id="ARBA00044550"/>
    </source>
</evidence>
<dbReference type="CDD" id="cd17920">
    <property type="entry name" value="DEXHc_RecQ"/>
    <property type="match status" value="1"/>
</dbReference>
<proteinExistence type="predicted"/>
<dbReference type="RefSeq" id="WP_147804817.1">
    <property type="nucleotide sequence ID" value="NZ_CP144914.1"/>
</dbReference>
<dbReference type="Pfam" id="PF00271">
    <property type="entry name" value="Helicase_C"/>
    <property type="match status" value="1"/>
</dbReference>
<evidence type="ECO:0000256" key="6">
    <source>
        <dbReference type="ARBA" id="ARBA00044535"/>
    </source>
</evidence>
<dbReference type="AlphaFoldDB" id="A0A5C7FD98"/>
<dbReference type="InterPro" id="IPR032284">
    <property type="entry name" value="RecQ_Zn-bd"/>
</dbReference>
<name>A0A5C7FD98_9BACI</name>
<feature type="domain" description="Helicase C-terminal" evidence="9">
    <location>
        <begin position="208"/>
        <end position="364"/>
    </location>
</feature>
<keyword evidence="5" id="KW-0238">DNA-binding</keyword>
<dbReference type="PANTHER" id="PTHR13710:SF84">
    <property type="entry name" value="ATP-DEPENDENT DNA HELICASE RECS-RELATED"/>
    <property type="match status" value="1"/>
</dbReference>
<evidence type="ECO:0000256" key="5">
    <source>
        <dbReference type="ARBA" id="ARBA00023125"/>
    </source>
</evidence>
<gene>
    <name evidence="10" type="ORF">FTX54_007860</name>
</gene>
<dbReference type="OrthoDB" id="9763310at2"/>
<evidence type="ECO:0000256" key="4">
    <source>
        <dbReference type="ARBA" id="ARBA00022840"/>
    </source>
</evidence>
<dbReference type="EMBL" id="CP144914">
    <property type="protein sequence ID" value="WWD81442.1"/>
    <property type="molecule type" value="Genomic_DNA"/>
</dbReference>
<reference evidence="10 11" key="1">
    <citation type="submission" date="2024-01" db="EMBL/GenBank/DDBJ databases">
        <title>Complete Genome Sequence of Alkalicoccus halolimnae BZ-SZ-XJ29T, a Moderately Halophilic Bacterium Isolated from a Salt Lake.</title>
        <authorList>
            <person name="Zhao B."/>
        </authorList>
    </citation>
    <scope>NUCLEOTIDE SEQUENCE [LARGE SCALE GENOMIC DNA]</scope>
    <source>
        <strain evidence="10 11">BZ-SZ-XJ29</strain>
    </source>
</reference>
<dbReference type="PROSITE" id="PS00690">
    <property type="entry name" value="DEAH_ATP_HELICASE"/>
    <property type="match status" value="1"/>
</dbReference>
<evidence type="ECO:0000259" key="9">
    <source>
        <dbReference type="PROSITE" id="PS51194"/>
    </source>
</evidence>
<dbReference type="GO" id="GO:0005524">
    <property type="term" value="F:ATP binding"/>
    <property type="evidence" value="ECO:0007669"/>
    <property type="project" value="UniProtKB-KW"/>
</dbReference>
<keyword evidence="4" id="KW-0067">ATP-binding</keyword>
<organism evidence="10 11">
    <name type="scientific">Alkalicoccus halolimnae</name>
    <dbReference type="NCBI Taxonomy" id="1667239"/>
    <lineage>
        <taxon>Bacteria</taxon>
        <taxon>Bacillati</taxon>
        <taxon>Bacillota</taxon>
        <taxon>Bacilli</taxon>
        <taxon>Bacillales</taxon>
        <taxon>Bacillaceae</taxon>
        <taxon>Alkalicoccus</taxon>
    </lineage>
</organism>
<dbReference type="SUPFAM" id="SSF52540">
    <property type="entry name" value="P-loop containing nucleoside triphosphate hydrolases"/>
    <property type="match status" value="1"/>
</dbReference>
<dbReference type="GO" id="GO:0006281">
    <property type="term" value="P:DNA repair"/>
    <property type="evidence" value="ECO:0007669"/>
    <property type="project" value="TreeGrafter"/>
</dbReference>
<dbReference type="GO" id="GO:0003677">
    <property type="term" value="F:DNA binding"/>
    <property type="evidence" value="ECO:0007669"/>
    <property type="project" value="UniProtKB-KW"/>
</dbReference>
<keyword evidence="1" id="KW-0547">Nucleotide-binding</keyword>
<keyword evidence="11" id="KW-1185">Reference proteome</keyword>
<dbReference type="GO" id="GO:0030894">
    <property type="term" value="C:replisome"/>
    <property type="evidence" value="ECO:0007669"/>
    <property type="project" value="TreeGrafter"/>
</dbReference>
<dbReference type="InterPro" id="IPR004589">
    <property type="entry name" value="DNA_helicase_ATP-dep_RecQ"/>
</dbReference>
<evidence type="ECO:0000256" key="1">
    <source>
        <dbReference type="ARBA" id="ARBA00022741"/>
    </source>
</evidence>
<dbReference type="InterPro" id="IPR011545">
    <property type="entry name" value="DEAD/DEAH_box_helicase_dom"/>
</dbReference>
<evidence type="ECO:0000256" key="2">
    <source>
        <dbReference type="ARBA" id="ARBA00022801"/>
    </source>
</evidence>
<dbReference type="GO" id="GO:0043590">
    <property type="term" value="C:bacterial nucleoid"/>
    <property type="evidence" value="ECO:0007669"/>
    <property type="project" value="TreeGrafter"/>
</dbReference>
<dbReference type="GO" id="GO:0016787">
    <property type="term" value="F:hydrolase activity"/>
    <property type="evidence" value="ECO:0007669"/>
    <property type="project" value="UniProtKB-KW"/>
</dbReference>
<evidence type="ECO:0000259" key="8">
    <source>
        <dbReference type="PROSITE" id="PS51192"/>
    </source>
</evidence>
<dbReference type="Pfam" id="PF16124">
    <property type="entry name" value="RecQ_Zn_bind"/>
    <property type="match status" value="1"/>
</dbReference>
<accession>A0A5C7FD98</accession>
<dbReference type="Pfam" id="PF00270">
    <property type="entry name" value="DEAD"/>
    <property type="match status" value="1"/>
</dbReference>
<dbReference type="PANTHER" id="PTHR13710">
    <property type="entry name" value="DNA HELICASE RECQ FAMILY MEMBER"/>
    <property type="match status" value="1"/>
</dbReference>
<dbReference type="PROSITE" id="PS51194">
    <property type="entry name" value="HELICASE_CTER"/>
    <property type="match status" value="1"/>
</dbReference>
<dbReference type="InterPro" id="IPR002464">
    <property type="entry name" value="DNA/RNA_helicase_DEAH_CS"/>
</dbReference>
<dbReference type="FunFam" id="3.40.50.300:FF:001389">
    <property type="entry name" value="ATP-dependent DNA helicase RecQ"/>
    <property type="match status" value="1"/>
</dbReference>
<dbReference type="NCBIfam" id="TIGR00614">
    <property type="entry name" value="recQ_fam"/>
    <property type="match status" value="1"/>
</dbReference>
<keyword evidence="2 10" id="KW-0378">Hydrolase</keyword>
<dbReference type="GO" id="GO:0006310">
    <property type="term" value="P:DNA recombination"/>
    <property type="evidence" value="ECO:0007669"/>
    <property type="project" value="InterPro"/>
</dbReference>
<dbReference type="GO" id="GO:0009378">
    <property type="term" value="F:four-way junction helicase activity"/>
    <property type="evidence" value="ECO:0007669"/>
    <property type="project" value="TreeGrafter"/>
</dbReference>
<dbReference type="GO" id="GO:0005737">
    <property type="term" value="C:cytoplasm"/>
    <property type="evidence" value="ECO:0007669"/>
    <property type="project" value="TreeGrafter"/>
</dbReference>
<dbReference type="InterPro" id="IPR014001">
    <property type="entry name" value="Helicase_ATP-bd"/>
</dbReference>
<evidence type="ECO:0000313" key="11">
    <source>
        <dbReference type="Proteomes" id="UP000321816"/>
    </source>
</evidence>
<dbReference type="SMART" id="SM00490">
    <property type="entry name" value="HELICc"/>
    <property type="match status" value="1"/>
</dbReference>
<dbReference type="SMART" id="SM00487">
    <property type="entry name" value="DEXDc"/>
    <property type="match status" value="1"/>
</dbReference>
<dbReference type="KEGG" id="ahal:FTX54_007860"/>
<keyword evidence="3 10" id="KW-0347">Helicase</keyword>